<reference evidence="2" key="2">
    <citation type="journal article" date="2015" name="Data Brief">
        <title>Shoot transcriptome of the giant reed, Arundo donax.</title>
        <authorList>
            <person name="Barrero R.A."/>
            <person name="Guerrero F.D."/>
            <person name="Moolhuijzen P."/>
            <person name="Goolsby J.A."/>
            <person name="Tidwell J."/>
            <person name="Bellgard S.E."/>
            <person name="Bellgard M.I."/>
        </authorList>
    </citation>
    <scope>NUCLEOTIDE SEQUENCE</scope>
    <source>
        <tissue evidence="2">Shoot tissue taken approximately 20 cm above the soil surface</tissue>
    </source>
</reference>
<dbReference type="EMBL" id="GBRH01239257">
    <property type="protein sequence ID" value="JAD58638.1"/>
    <property type="molecule type" value="Transcribed_RNA"/>
</dbReference>
<protein>
    <submittedName>
        <fullName evidence="2">Uncharacterized protein</fullName>
    </submittedName>
</protein>
<feature type="transmembrane region" description="Helical" evidence="1">
    <location>
        <begin position="24"/>
        <end position="47"/>
    </location>
</feature>
<keyword evidence="1" id="KW-0472">Membrane</keyword>
<evidence type="ECO:0000313" key="2">
    <source>
        <dbReference type="EMBL" id="JAD58638.1"/>
    </source>
</evidence>
<keyword evidence="1" id="KW-1133">Transmembrane helix</keyword>
<name>A0A0A9B926_ARUDO</name>
<evidence type="ECO:0000256" key="1">
    <source>
        <dbReference type="SAM" id="Phobius"/>
    </source>
</evidence>
<accession>A0A0A9B926</accession>
<proteinExistence type="predicted"/>
<dbReference type="AlphaFoldDB" id="A0A0A9B926"/>
<sequence length="55" mass="6628">MLYSCFENYYLYALRKKGIERRGASYLGIPFSCTTIIIIIYVVHAYYNWHLLPWC</sequence>
<keyword evidence="1" id="KW-0812">Transmembrane</keyword>
<organism evidence="2">
    <name type="scientific">Arundo donax</name>
    <name type="common">Giant reed</name>
    <name type="synonym">Donax arundinaceus</name>
    <dbReference type="NCBI Taxonomy" id="35708"/>
    <lineage>
        <taxon>Eukaryota</taxon>
        <taxon>Viridiplantae</taxon>
        <taxon>Streptophyta</taxon>
        <taxon>Embryophyta</taxon>
        <taxon>Tracheophyta</taxon>
        <taxon>Spermatophyta</taxon>
        <taxon>Magnoliopsida</taxon>
        <taxon>Liliopsida</taxon>
        <taxon>Poales</taxon>
        <taxon>Poaceae</taxon>
        <taxon>PACMAD clade</taxon>
        <taxon>Arundinoideae</taxon>
        <taxon>Arundineae</taxon>
        <taxon>Arundo</taxon>
    </lineage>
</organism>
<reference evidence="2" key="1">
    <citation type="submission" date="2014-09" db="EMBL/GenBank/DDBJ databases">
        <authorList>
            <person name="Magalhaes I.L.F."/>
            <person name="Oliveira U."/>
            <person name="Santos F.R."/>
            <person name="Vidigal T.H.D.A."/>
            <person name="Brescovit A.D."/>
            <person name="Santos A.J."/>
        </authorList>
    </citation>
    <scope>NUCLEOTIDE SEQUENCE</scope>
    <source>
        <tissue evidence="2">Shoot tissue taken approximately 20 cm above the soil surface</tissue>
    </source>
</reference>